<evidence type="ECO:0000256" key="2">
    <source>
        <dbReference type="SAM" id="SignalP"/>
    </source>
</evidence>
<feature type="compositionally biased region" description="Polar residues" evidence="1">
    <location>
        <begin position="253"/>
        <end position="267"/>
    </location>
</feature>
<feature type="region of interest" description="Disordered" evidence="1">
    <location>
        <begin position="86"/>
        <end position="267"/>
    </location>
</feature>
<feature type="region of interest" description="Disordered" evidence="1">
    <location>
        <begin position="493"/>
        <end position="560"/>
    </location>
</feature>
<dbReference type="EMBL" id="JAAOAO010000180">
    <property type="protein sequence ID" value="KAF5559064.1"/>
    <property type="molecule type" value="Genomic_DNA"/>
</dbReference>
<keyword evidence="2" id="KW-0732">Signal</keyword>
<evidence type="ECO:0000313" key="3">
    <source>
        <dbReference type="EMBL" id="KAF5559064.1"/>
    </source>
</evidence>
<feature type="compositionally biased region" description="Low complexity" evidence="1">
    <location>
        <begin position="145"/>
        <end position="243"/>
    </location>
</feature>
<comment type="caution">
    <text evidence="3">The sequence shown here is derived from an EMBL/GenBank/DDBJ whole genome shotgun (WGS) entry which is preliminary data.</text>
</comment>
<feature type="compositionally biased region" description="Acidic residues" evidence="1">
    <location>
        <begin position="135"/>
        <end position="144"/>
    </location>
</feature>
<evidence type="ECO:0000313" key="4">
    <source>
        <dbReference type="Proteomes" id="UP000574317"/>
    </source>
</evidence>
<dbReference type="Proteomes" id="UP000574317">
    <property type="component" value="Unassembled WGS sequence"/>
</dbReference>
<keyword evidence="4" id="KW-1185">Reference proteome</keyword>
<reference evidence="3 4" key="1">
    <citation type="submission" date="2020-05" db="EMBL/GenBank/DDBJ databases">
        <title>Identification and distribution of gene clusters putatively required for synthesis of sphingolipid metabolism inhibitors in phylogenetically diverse species of the filamentous fungus Fusarium.</title>
        <authorList>
            <person name="Kim H.-S."/>
            <person name="Busman M."/>
            <person name="Brown D.W."/>
            <person name="Divon H."/>
            <person name="Uhlig S."/>
            <person name="Proctor R.H."/>
        </authorList>
    </citation>
    <scope>NUCLEOTIDE SEQUENCE [LARGE SCALE GENOMIC DNA]</scope>
    <source>
        <strain evidence="3 4">NRRL 25196</strain>
    </source>
</reference>
<feature type="chain" id="PRO_5034937877" evidence="2">
    <location>
        <begin position="17"/>
        <end position="593"/>
    </location>
</feature>
<gene>
    <name evidence="3" type="ORF">FNAPI_4892</name>
</gene>
<organism evidence="3 4">
    <name type="scientific">Fusarium napiforme</name>
    <dbReference type="NCBI Taxonomy" id="42672"/>
    <lineage>
        <taxon>Eukaryota</taxon>
        <taxon>Fungi</taxon>
        <taxon>Dikarya</taxon>
        <taxon>Ascomycota</taxon>
        <taxon>Pezizomycotina</taxon>
        <taxon>Sordariomycetes</taxon>
        <taxon>Hypocreomycetidae</taxon>
        <taxon>Hypocreales</taxon>
        <taxon>Nectriaceae</taxon>
        <taxon>Fusarium</taxon>
        <taxon>Fusarium fujikuroi species complex</taxon>
    </lineage>
</organism>
<feature type="signal peptide" evidence="2">
    <location>
        <begin position="1"/>
        <end position="16"/>
    </location>
</feature>
<evidence type="ECO:0000256" key="1">
    <source>
        <dbReference type="SAM" id="MobiDB-lite"/>
    </source>
</evidence>
<accession>A0A8H5JP31</accession>
<protein>
    <submittedName>
        <fullName evidence="3">Membrane ycf1</fullName>
    </submittedName>
</protein>
<feature type="compositionally biased region" description="Low complexity" evidence="1">
    <location>
        <begin position="86"/>
        <end position="134"/>
    </location>
</feature>
<dbReference type="AlphaFoldDB" id="A0A8H5JP31"/>
<sequence length="593" mass="61548">MKSAVFMAMAFGLASAANIFENPPVTEECECDHDDLCYLAVTATGATFCDNLNSCELPTACADRQALVDACACAAATTTTAIAVSTTETASTEAGTATTATTEVDTATSETETATGVTTEAASTTTAPAETTTTTEEEDCDSTTEELSTGTETATAPTGTETKTETAPTGTETKTETAPTGTETKTETAPTGTETKTAPTGTETKTETAPTGTETKTETAPTGTETAPVNTKTKTETAPTGTETKTETKTAGVSTTEGSHGTQTTEATVPYTTKTVYTTAVHTYSKCPDYVKDCPYGTHGPYTVTETVAVSTTVCPVTEGHPKPTGYTTKTVYSTEVYTISKCASTVKDCPYGSVTTKSYPVSTTVCPITEEHSKPTGYAPPEYTTKTVYSTKVYTVTKCGAEVKDCPYGSVTTETVPVSTTVCPVTEEHTKPTGYAPPPHSTLYTTKTAYLTKVYTVTKCGPEVPNCPYGSVTTETVQQTTVYATGTKEIPSYPTVVVPKPEQPEHSAPAKPEYSVPSKPEYSAPSKPEHSAYSAPPAETETHVAPAPSQPSATLPYHAPTGTAPAVEVTAGASRFGVEMAVAAAGIFAVLL</sequence>
<proteinExistence type="predicted"/>
<name>A0A8H5JP31_9HYPO</name>